<dbReference type="SUPFAM" id="SSF50022">
    <property type="entry name" value="ISP domain"/>
    <property type="match status" value="1"/>
</dbReference>
<dbReference type="Proteomes" id="UP000076580">
    <property type="component" value="Chromosome 01"/>
</dbReference>
<evidence type="ECO:0000256" key="4">
    <source>
        <dbReference type="ARBA" id="ARBA00023014"/>
    </source>
</evidence>
<comment type="cofactor">
    <cofactor evidence="5">
        <name>[2Fe-2S] cluster</name>
        <dbReference type="ChEBI" id="CHEBI:190135"/>
    </cofactor>
</comment>
<evidence type="ECO:0000259" key="6">
    <source>
        <dbReference type="PROSITE" id="PS51296"/>
    </source>
</evidence>
<sequence length="188" mass="20900">MSWNPFKSPSRPEAKWSCVGLASSFPDLGLEHDDSSPPPPCRSTLRAGGKLFQMPSMGEPPPSGVLRKVDADDDAGLQHELLVFQYKGKFHAVDHQCPHEAFPLSHGELFDIEDFGIVLSAGLTCSRHGWSFDLFTGKADRGSYELKVWEVQLREPSVARQELSTEETKGALHDADKEVWVRRKQKAG</sequence>
<dbReference type="InterPro" id="IPR017941">
    <property type="entry name" value="Rieske_2Fe-2S"/>
</dbReference>
<keyword evidence="2" id="KW-0479">Metal-binding</keyword>
<evidence type="ECO:0000256" key="1">
    <source>
        <dbReference type="ARBA" id="ARBA00022714"/>
    </source>
</evidence>
<dbReference type="EMBL" id="LAYC01000001">
    <property type="protein sequence ID" value="KYK62127.1"/>
    <property type="molecule type" value="Genomic_DNA"/>
</dbReference>
<dbReference type="GeneID" id="63715917"/>
<dbReference type="STRING" id="98403.A0A151GYF3"/>
<reference evidence="7 8" key="1">
    <citation type="journal article" date="2016" name="Sci. Rep.">
        <title>Insights into Adaptations to a Near-Obligate Nematode Endoparasitic Lifestyle from the Finished Genome of Drechmeria coniospora.</title>
        <authorList>
            <person name="Zhang L."/>
            <person name="Zhou Z."/>
            <person name="Guo Q."/>
            <person name="Fokkens L."/>
            <person name="Miskei M."/>
            <person name="Pocsi I."/>
            <person name="Zhang W."/>
            <person name="Chen M."/>
            <person name="Wang L."/>
            <person name="Sun Y."/>
            <person name="Donzelli B.G."/>
            <person name="Gibson D.M."/>
            <person name="Nelson D.R."/>
            <person name="Luo J.G."/>
            <person name="Rep M."/>
            <person name="Liu H."/>
            <person name="Yang S."/>
            <person name="Wang J."/>
            <person name="Krasnoff S.B."/>
            <person name="Xu Y."/>
            <person name="Molnar I."/>
            <person name="Lin M."/>
        </authorList>
    </citation>
    <scope>NUCLEOTIDE SEQUENCE [LARGE SCALE GENOMIC DNA]</scope>
    <source>
        <strain evidence="7 8">ARSEF 6962</strain>
    </source>
</reference>
<evidence type="ECO:0000313" key="7">
    <source>
        <dbReference type="EMBL" id="KYK62127.1"/>
    </source>
</evidence>
<dbReference type="GO" id="GO:0046872">
    <property type="term" value="F:metal ion binding"/>
    <property type="evidence" value="ECO:0007669"/>
    <property type="project" value="UniProtKB-KW"/>
</dbReference>
<dbReference type="RefSeq" id="XP_040661479.1">
    <property type="nucleotide sequence ID" value="XM_040800596.1"/>
</dbReference>
<feature type="domain" description="Rieske" evidence="6">
    <location>
        <begin position="81"/>
        <end position="160"/>
    </location>
</feature>
<keyword evidence="8" id="KW-1185">Reference proteome</keyword>
<protein>
    <submittedName>
        <fullName evidence="7">Rieske domain-containing protein</fullName>
    </submittedName>
</protein>
<proteinExistence type="predicted"/>
<accession>A0A151GYF3</accession>
<gene>
    <name evidence="7" type="ORF">DCS_03274</name>
</gene>
<name>A0A151GYF3_DRECN</name>
<evidence type="ECO:0000256" key="2">
    <source>
        <dbReference type="ARBA" id="ARBA00022723"/>
    </source>
</evidence>
<keyword evidence="4" id="KW-0411">Iron-sulfur</keyword>
<dbReference type="GO" id="GO:0051537">
    <property type="term" value="F:2 iron, 2 sulfur cluster binding"/>
    <property type="evidence" value="ECO:0007669"/>
    <property type="project" value="UniProtKB-KW"/>
</dbReference>
<evidence type="ECO:0000256" key="3">
    <source>
        <dbReference type="ARBA" id="ARBA00023004"/>
    </source>
</evidence>
<dbReference type="Pfam" id="PF00355">
    <property type="entry name" value="Rieske"/>
    <property type="match status" value="1"/>
</dbReference>
<evidence type="ECO:0000313" key="8">
    <source>
        <dbReference type="Proteomes" id="UP000076580"/>
    </source>
</evidence>
<dbReference type="PANTHER" id="PTHR21496:SF0">
    <property type="entry name" value="RIESKE DOMAIN-CONTAINING PROTEIN"/>
    <property type="match status" value="1"/>
</dbReference>
<dbReference type="InterPro" id="IPR036922">
    <property type="entry name" value="Rieske_2Fe-2S_sf"/>
</dbReference>
<dbReference type="InParanoid" id="A0A151GYF3"/>
<organism evidence="7 8">
    <name type="scientific">Drechmeria coniospora</name>
    <name type="common">Nematophagous fungus</name>
    <name type="synonym">Meria coniospora</name>
    <dbReference type="NCBI Taxonomy" id="98403"/>
    <lineage>
        <taxon>Eukaryota</taxon>
        <taxon>Fungi</taxon>
        <taxon>Dikarya</taxon>
        <taxon>Ascomycota</taxon>
        <taxon>Pezizomycotina</taxon>
        <taxon>Sordariomycetes</taxon>
        <taxon>Hypocreomycetidae</taxon>
        <taxon>Hypocreales</taxon>
        <taxon>Ophiocordycipitaceae</taxon>
        <taxon>Drechmeria</taxon>
    </lineage>
</organism>
<keyword evidence="3" id="KW-0408">Iron</keyword>
<dbReference type="Gene3D" id="2.102.10.10">
    <property type="entry name" value="Rieske [2Fe-2S] iron-sulphur domain"/>
    <property type="match status" value="1"/>
</dbReference>
<dbReference type="PROSITE" id="PS51296">
    <property type="entry name" value="RIESKE"/>
    <property type="match status" value="1"/>
</dbReference>
<evidence type="ECO:0000256" key="5">
    <source>
        <dbReference type="ARBA" id="ARBA00034078"/>
    </source>
</evidence>
<comment type="caution">
    <text evidence="7">The sequence shown here is derived from an EMBL/GenBank/DDBJ whole genome shotgun (WGS) entry which is preliminary data.</text>
</comment>
<keyword evidence="1" id="KW-0001">2Fe-2S</keyword>
<dbReference type="PANTHER" id="PTHR21496">
    <property type="entry name" value="FERREDOXIN-RELATED"/>
    <property type="match status" value="1"/>
</dbReference>
<dbReference type="AlphaFoldDB" id="A0A151GYF3"/>